<keyword evidence="3" id="KW-1185">Reference proteome</keyword>
<name>A0ABW0LTM9_9BACL</name>
<reference evidence="3" key="1">
    <citation type="journal article" date="2019" name="Int. J. Syst. Evol. Microbiol.">
        <title>The Global Catalogue of Microorganisms (GCM) 10K type strain sequencing project: providing services to taxonomists for standard genome sequencing and annotation.</title>
        <authorList>
            <consortium name="The Broad Institute Genomics Platform"/>
            <consortium name="The Broad Institute Genome Sequencing Center for Infectious Disease"/>
            <person name="Wu L."/>
            <person name="Ma J."/>
        </authorList>
    </citation>
    <scope>NUCLEOTIDE SEQUENCE [LARGE SCALE GENOMIC DNA]</scope>
    <source>
        <strain evidence="3">CCUG 57113</strain>
    </source>
</reference>
<dbReference type="InterPro" id="IPR000182">
    <property type="entry name" value="GNAT_dom"/>
</dbReference>
<accession>A0ABW0LTM9</accession>
<dbReference type="Pfam" id="PF00583">
    <property type="entry name" value="Acetyltransf_1"/>
    <property type="match status" value="1"/>
</dbReference>
<dbReference type="InterPro" id="IPR016181">
    <property type="entry name" value="Acyl_CoA_acyltransferase"/>
</dbReference>
<dbReference type="Gene3D" id="3.40.630.30">
    <property type="match status" value="2"/>
</dbReference>
<gene>
    <name evidence="2" type="ORF">ACFPPD_10730</name>
</gene>
<dbReference type="EMBL" id="JBHSMH010000026">
    <property type="protein sequence ID" value="MFC5469194.1"/>
    <property type="molecule type" value="Genomic_DNA"/>
</dbReference>
<keyword evidence="2" id="KW-0012">Acyltransferase</keyword>
<evidence type="ECO:0000313" key="3">
    <source>
        <dbReference type="Proteomes" id="UP001596105"/>
    </source>
</evidence>
<dbReference type="SUPFAM" id="SSF55729">
    <property type="entry name" value="Acyl-CoA N-acyltransferases (Nat)"/>
    <property type="match status" value="2"/>
</dbReference>
<protein>
    <submittedName>
        <fullName evidence="2">GNAT family N-acetyltransferase</fullName>
        <ecNumber evidence="2">2.3.1.-</ecNumber>
    </submittedName>
</protein>
<keyword evidence="2" id="KW-0808">Transferase</keyword>
<evidence type="ECO:0000259" key="1">
    <source>
        <dbReference type="PROSITE" id="PS51186"/>
    </source>
</evidence>
<organism evidence="2 3">
    <name type="scientific">Cohnella suwonensis</name>
    <dbReference type="NCBI Taxonomy" id="696072"/>
    <lineage>
        <taxon>Bacteria</taxon>
        <taxon>Bacillati</taxon>
        <taxon>Bacillota</taxon>
        <taxon>Bacilli</taxon>
        <taxon>Bacillales</taxon>
        <taxon>Paenibacillaceae</taxon>
        <taxon>Cohnella</taxon>
    </lineage>
</organism>
<proteinExistence type="predicted"/>
<dbReference type="EC" id="2.3.1.-" evidence="2"/>
<dbReference type="CDD" id="cd04301">
    <property type="entry name" value="NAT_SF"/>
    <property type="match status" value="1"/>
</dbReference>
<comment type="caution">
    <text evidence="2">The sequence shown here is derived from an EMBL/GenBank/DDBJ whole genome shotgun (WGS) entry which is preliminary data.</text>
</comment>
<dbReference type="Proteomes" id="UP001596105">
    <property type="component" value="Unassembled WGS sequence"/>
</dbReference>
<dbReference type="GO" id="GO:0016746">
    <property type="term" value="F:acyltransferase activity"/>
    <property type="evidence" value="ECO:0007669"/>
    <property type="project" value="UniProtKB-KW"/>
</dbReference>
<evidence type="ECO:0000313" key="2">
    <source>
        <dbReference type="EMBL" id="MFC5469194.1"/>
    </source>
</evidence>
<feature type="domain" description="N-acetyltransferase" evidence="1">
    <location>
        <begin position="1"/>
        <end position="144"/>
    </location>
</feature>
<sequence>MYSFIRLNREQLSSYAELTFPSMHEELLSESEESSVLAIGASLFGKPIGLIWGNYGAQHARGRIKTIFVTDKYRRRGIGGAMLREVELAFEQLGCKEIRFDYKQDPSRSLIWERLFQQSGWSHSYGSLHTFTASVSQFMKMEWVQRQRLSEDFSFITWSELKEEERAVIEAGRDVWYPASMTPLRKESRMSPNLCVFLRYGAEIVGWMIFHEHDEDTVIGDRMYARHPYQSQGRAVSAMIEAGRRIAEAKYPFAQFNVSGNNKQMLRFVERRMKPCLVDFYELVRLNKRLTDSNS</sequence>
<dbReference type="PROSITE" id="PS51186">
    <property type="entry name" value="GNAT"/>
    <property type="match status" value="2"/>
</dbReference>
<dbReference type="RefSeq" id="WP_209750756.1">
    <property type="nucleotide sequence ID" value="NZ_JBHSMH010000026.1"/>
</dbReference>
<feature type="domain" description="N-acetyltransferase" evidence="1">
    <location>
        <begin position="156"/>
        <end position="291"/>
    </location>
</feature>